<evidence type="ECO:0000313" key="14">
    <source>
        <dbReference type="EMBL" id="KAK2166787.1"/>
    </source>
</evidence>
<evidence type="ECO:0000256" key="2">
    <source>
        <dbReference type="ARBA" id="ARBA00007494"/>
    </source>
</evidence>
<keyword evidence="4" id="KW-0820">tRNA-binding</keyword>
<dbReference type="InterPro" id="IPR023270">
    <property type="entry name" value="RCMT_NCL1"/>
</dbReference>
<name>A0AAD9K8S3_9ANNE</name>
<keyword evidence="7 11" id="KW-0949">S-adenosyl-L-methionine</keyword>
<reference evidence="14" key="1">
    <citation type="journal article" date="2023" name="Mol. Biol. Evol.">
        <title>Third-Generation Sequencing Reveals the Adaptive Role of the Epigenome in Three Deep-Sea Polychaetes.</title>
        <authorList>
            <person name="Perez M."/>
            <person name="Aroh O."/>
            <person name="Sun Y."/>
            <person name="Lan Y."/>
            <person name="Juniper S.K."/>
            <person name="Young C.R."/>
            <person name="Angers B."/>
            <person name="Qian P.Y."/>
        </authorList>
    </citation>
    <scope>NUCLEOTIDE SEQUENCE</scope>
    <source>
        <strain evidence="14">P08H-3</strain>
    </source>
</reference>
<evidence type="ECO:0000259" key="13">
    <source>
        <dbReference type="PROSITE" id="PS51686"/>
    </source>
</evidence>
<dbReference type="EMBL" id="JAODUP010000035">
    <property type="protein sequence ID" value="KAK2166787.1"/>
    <property type="molecule type" value="Genomic_DNA"/>
</dbReference>
<dbReference type="PANTHER" id="PTHR22808:SF1">
    <property type="entry name" value="RNA CYTOSINE-C(5)-METHYLTRANSFERASE NSUN2-RELATED"/>
    <property type="match status" value="1"/>
</dbReference>
<dbReference type="InterPro" id="IPR057285">
    <property type="entry name" value="Pre-PUA_NSUN2"/>
</dbReference>
<evidence type="ECO:0000256" key="3">
    <source>
        <dbReference type="ARBA" id="ARBA00012629"/>
    </source>
</evidence>
<feature type="domain" description="SAM-dependent MTase RsmB/NOP-type" evidence="13">
    <location>
        <begin position="86"/>
        <end position="458"/>
    </location>
</feature>
<protein>
    <recommendedName>
        <fullName evidence="3">tRNA (cytosine(34)-C(5))-methyltransferase</fullName>
        <ecNumber evidence="3">2.1.1.203</ecNumber>
    </recommendedName>
</protein>
<keyword evidence="8" id="KW-0819">tRNA processing</keyword>
<keyword evidence="6 11" id="KW-0808">Transferase</keyword>
<dbReference type="Pfam" id="PF01189">
    <property type="entry name" value="Methyltr_RsmB-F"/>
    <property type="match status" value="1"/>
</dbReference>
<feature type="active site" description="Nucleophile" evidence="11">
    <location>
        <position position="350"/>
    </location>
</feature>
<dbReference type="InterPro" id="IPR018314">
    <property type="entry name" value="RsmB/NOL1/NOP2-like_CS"/>
</dbReference>
<evidence type="ECO:0000256" key="10">
    <source>
        <dbReference type="ARBA" id="ARBA00023242"/>
    </source>
</evidence>
<dbReference type="GO" id="GO:0005634">
    <property type="term" value="C:nucleus"/>
    <property type="evidence" value="ECO:0007669"/>
    <property type="project" value="UniProtKB-SubCell"/>
</dbReference>
<feature type="binding site" evidence="11">
    <location>
        <position position="243"/>
    </location>
    <ligand>
        <name>S-adenosyl-L-methionine</name>
        <dbReference type="ChEBI" id="CHEBI:59789"/>
    </ligand>
</feature>
<feature type="region of interest" description="Disordered" evidence="12">
    <location>
        <begin position="467"/>
        <end position="546"/>
    </location>
</feature>
<dbReference type="PRINTS" id="PR02008">
    <property type="entry name" value="RCMTFAMILY"/>
</dbReference>
<evidence type="ECO:0000256" key="8">
    <source>
        <dbReference type="ARBA" id="ARBA00022694"/>
    </source>
</evidence>
<dbReference type="InterPro" id="IPR001678">
    <property type="entry name" value="MeTrfase_RsmB-F_NOP2_dom"/>
</dbReference>
<dbReference type="PANTHER" id="PTHR22808">
    <property type="entry name" value="NCL1 YEAST -RELATED NOL1/NOP2/FMU SUN DOMAIN-CONTAINING"/>
    <property type="match status" value="1"/>
</dbReference>
<comment type="similarity">
    <text evidence="2 11">Belongs to the class I-like SAM-binding methyltransferase superfamily. RsmB/NOP family.</text>
</comment>
<feature type="region of interest" description="Disordered" evidence="12">
    <location>
        <begin position="756"/>
        <end position="777"/>
    </location>
</feature>
<dbReference type="GO" id="GO:0030488">
    <property type="term" value="P:tRNA methylation"/>
    <property type="evidence" value="ECO:0007669"/>
    <property type="project" value="TreeGrafter"/>
</dbReference>
<evidence type="ECO:0000256" key="7">
    <source>
        <dbReference type="ARBA" id="ARBA00022691"/>
    </source>
</evidence>
<feature type="compositionally biased region" description="Polar residues" evidence="12">
    <location>
        <begin position="756"/>
        <end position="768"/>
    </location>
</feature>
<evidence type="ECO:0000256" key="12">
    <source>
        <dbReference type="SAM" id="MobiDB-lite"/>
    </source>
</evidence>
<dbReference type="Pfam" id="PF25376">
    <property type="entry name" value="Pre-PUA_NSUN2"/>
    <property type="match status" value="1"/>
</dbReference>
<keyword evidence="15" id="KW-1185">Reference proteome</keyword>
<dbReference type="GO" id="GO:0000049">
    <property type="term" value="F:tRNA binding"/>
    <property type="evidence" value="ECO:0007669"/>
    <property type="project" value="UniProtKB-KW"/>
</dbReference>
<feature type="region of interest" description="Disordered" evidence="12">
    <location>
        <begin position="34"/>
        <end position="59"/>
    </location>
</feature>
<evidence type="ECO:0000256" key="4">
    <source>
        <dbReference type="ARBA" id="ARBA00022555"/>
    </source>
</evidence>
<accession>A0AAD9K8S3</accession>
<dbReference type="GO" id="GO:0005737">
    <property type="term" value="C:cytoplasm"/>
    <property type="evidence" value="ECO:0007669"/>
    <property type="project" value="TreeGrafter"/>
</dbReference>
<dbReference type="PRINTS" id="PR02011">
    <property type="entry name" value="RCMTNCL1"/>
</dbReference>
<evidence type="ECO:0000256" key="1">
    <source>
        <dbReference type="ARBA" id="ARBA00004123"/>
    </source>
</evidence>
<dbReference type="Pfam" id="PF25378">
    <property type="entry name" value="PUA_NSUN2"/>
    <property type="match status" value="1"/>
</dbReference>
<evidence type="ECO:0000256" key="9">
    <source>
        <dbReference type="ARBA" id="ARBA00022884"/>
    </source>
</evidence>
<keyword evidence="10" id="KW-0539">Nucleus</keyword>
<organism evidence="14 15">
    <name type="scientific">Paralvinella palmiformis</name>
    <dbReference type="NCBI Taxonomy" id="53620"/>
    <lineage>
        <taxon>Eukaryota</taxon>
        <taxon>Metazoa</taxon>
        <taxon>Spiralia</taxon>
        <taxon>Lophotrochozoa</taxon>
        <taxon>Annelida</taxon>
        <taxon>Polychaeta</taxon>
        <taxon>Sedentaria</taxon>
        <taxon>Canalipalpata</taxon>
        <taxon>Terebellida</taxon>
        <taxon>Terebelliformia</taxon>
        <taxon>Alvinellidae</taxon>
        <taxon>Paralvinella</taxon>
    </lineage>
</organism>
<feature type="binding site" evidence="11">
    <location>
        <position position="270"/>
    </location>
    <ligand>
        <name>S-adenosyl-L-methionine</name>
        <dbReference type="ChEBI" id="CHEBI:59789"/>
    </ligand>
</feature>
<dbReference type="GO" id="GO:0016428">
    <property type="term" value="F:tRNA (cytidine-5-)-methyltransferase activity"/>
    <property type="evidence" value="ECO:0007669"/>
    <property type="project" value="InterPro"/>
</dbReference>
<feature type="compositionally biased region" description="Polar residues" evidence="12">
    <location>
        <begin position="467"/>
        <end position="502"/>
    </location>
</feature>
<feature type="compositionally biased region" description="Basic residues" evidence="12">
    <location>
        <begin position="34"/>
        <end position="43"/>
    </location>
</feature>
<dbReference type="AlphaFoldDB" id="A0AAD9K8S3"/>
<gene>
    <name evidence="14" type="ORF">LSH36_35g04062</name>
</gene>
<dbReference type="InterPro" id="IPR049560">
    <property type="entry name" value="MeTrfase_RsmB-F_NOP2_cat"/>
</dbReference>
<sequence>MWSTTFRNLSKTIFTDVGFDATCLINTRLTMGRNRSRRAKHGQHSQSRQPSRDERKPYKLLPKSNKDFESYYQMQHIVPEGEWDSFIDALRKPLPATFRITGFNNLQSQELLKLIKGEYFDKLVNVEVEGRVIDPPKCLPWYPNELAWQLDMDRKFIRQCETLKKLHNFLVEETESGNISRQEAVSMIPPLIMDVQPHHKVLDMCAAPGSKTAQIIEMLHACNSPVPVAESFHLSEGCVIGNDSDNKRCYLMTHQVKRLESASFIIINQDASCMPNFKLPDEDGQLKSLKFDRILADVPCSGDGTLRKNVDAWAKWNAHTAMHLHNLQSRILSRGLEMLVVGGRLVYSTCSLNPVENEAVISNLLRKSKGTVKLVDVDAKLPGLKGMPGMSSWKIISREMEEYTDPEQLPASLKNTIRPSVFPPTDKEVQMFDLQKCLRILPHHQDTGGFFIALLEKLEEVPWVTQPKKTNASNGEVDPSTNTNQISNTQEQSTQDGMSTEVTDSEKATNDNVEMAENTADLIPVSSNKRKIESRSNSPPPKRQKRFGYKEDPFIFISEDDPIWPPIRDFFKLKNFPANQLLVRCTEGKKRNLYFASPIVKSLLTHNIGRFKFINLGLKILSRSDSPNVPCPFRTVQEGVGVLYPHVTDRVVSLTMNDIVTLLSSEMPYLECFSEGLRESLQGFGQGSIIFVYDPEKDASLQCRMVLCGWLGRSSCRSFIPLNERGHYLRLCGAELVTRGQRKKAKLANDSASVKTTSDLDADSNSTDMLDPDNEPVVKSEEGLDALRMQIFHVKKILNSPKLGIL</sequence>
<dbReference type="PROSITE" id="PS51686">
    <property type="entry name" value="SAM_MT_RSMB_NOP"/>
    <property type="match status" value="1"/>
</dbReference>
<evidence type="ECO:0000256" key="5">
    <source>
        <dbReference type="ARBA" id="ARBA00022603"/>
    </source>
</evidence>
<keyword evidence="5 11" id="KW-0489">Methyltransferase</keyword>
<evidence type="ECO:0000256" key="6">
    <source>
        <dbReference type="ARBA" id="ARBA00022679"/>
    </source>
</evidence>
<dbReference type="SUPFAM" id="SSF53335">
    <property type="entry name" value="S-adenosyl-L-methionine-dependent methyltransferases"/>
    <property type="match status" value="1"/>
</dbReference>
<evidence type="ECO:0000256" key="11">
    <source>
        <dbReference type="PROSITE-ProRule" id="PRU01023"/>
    </source>
</evidence>
<dbReference type="InterPro" id="IPR029063">
    <property type="entry name" value="SAM-dependent_MTases_sf"/>
</dbReference>
<comment type="caution">
    <text evidence="14">The sequence shown here is derived from an EMBL/GenBank/DDBJ whole genome shotgun (WGS) entry which is preliminary data.</text>
</comment>
<keyword evidence="9 11" id="KW-0694">RNA-binding</keyword>
<dbReference type="EC" id="2.1.1.203" evidence="3"/>
<dbReference type="InterPro" id="IPR057286">
    <property type="entry name" value="PUA_NSUN2"/>
</dbReference>
<dbReference type="InterPro" id="IPR023267">
    <property type="entry name" value="RCMT"/>
</dbReference>
<feature type="binding site" evidence="11">
    <location>
        <begin position="205"/>
        <end position="211"/>
    </location>
    <ligand>
        <name>S-adenosyl-L-methionine</name>
        <dbReference type="ChEBI" id="CHEBI:59789"/>
    </ligand>
</feature>
<dbReference type="Gene3D" id="3.40.50.150">
    <property type="entry name" value="Vaccinia Virus protein VP39"/>
    <property type="match status" value="1"/>
</dbReference>
<feature type="binding site" evidence="11">
    <location>
        <position position="297"/>
    </location>
    <ligand>
        <name>S-adenosyl-L-methionine</name>
        <dbReference type="ChEBI" id="CHEBI:59789"/>
    </ligand>
</feature>
<evidence type="ECO:0000313" key="15">
    <source>
        <dbReference type="Proteomes" id="UP001208570"/>
    </source>
</evidence>
<proteinExistence type="inferred from homology"/>
<comment type="subcellular location">
    <subcellularLocation>
        <location evidence="1">Nucleus</location>
    </subcellularLocation>
</comment>
<dbReference type="PROSITE" id="PS01153">
    <property type="entry name" value="NOL1_NOP2_SUN"/>
    <property type="match status" value="1"/>
</dbReference>
<dbReference type="Proteomes" id="UP001208570">
    <property type="component" value="Unassembled WGS sequence"/>
</dbReference>